<comment type="caution">
    <text evidence="2">The sequence shown here is derived from an EMBL/GenBank/DDBJ whole genome shotgun (WGS) entry which is preliminary data.</text>
</comment>
<protein>
    <submittedName>
        <fullName evidence="2">Uncharacterized protein</fullName>
    </submittedName>
</protein>
<dbReference type="EMBL" id="JAFCJH010000017">
    <property type="protein sequence ID" value="MBR0797362.1"/>
    <property type="molecule type" value="Genomic_DNA"/>
</dbReference>
<gene>
    <name evidence="2" type="ORF">JQ615_18400</name>
</gene>
<dbReference type="RefSeq" id="WP_212493283.1">
    <property type="nucleotide sequence ID" value="NZ_JAFCJH010000017.1"/>
</dbReference>
<organism evidence="2 3">
    <name type="scientific">Bradyrhizobium jicamae</name>
    <dbReference type="NCBI Taxonomy" id="280332"/>
    <lineage>
        <taxon>Bacteria</taxon>
        <taxon>Pseudomonadati</taxon>
        <taxon>Pseudomonadota</taxon>
        <taxon>Alphaproteobacteria</taxon>
        <taxon>Hyphomicrobiales</taxon>
        <taxon>Nitrobacteraceae</taxon>
        <taxon>Bradyrhizobium</taxon>
    </lineage>
</organism>
<evidence type="ECO:0000313" key="2">
    <source>
        <dbReference type="EMBL" id="MBR0797362.1"/>
    </source>
</evidence>
<keyword evidence="3" id="KW-1185">Reference proteome</keyword>
<proteinExistence type="predicted"/>
<evidence type="ECO:0000256" key="1">
    <source>
        <dbReference type="SAM" id="MobiDB-lite"/>
    </source>
</evidence>
<name>A0ABS5FKP4_9BRAD</name>
<feature type="region of interest" description="Disordered" evidence="1">
    <location>
        <begin position="93"/>
        <end position="135"/>
    </location>
</feature>
<sequence>MSSEPEFSWDEADAVIPEQPKTAIYANTDGQVVIVQASSLGDEDSMVVIANGNALAVVRAILDRSGHQDVQFIYDHGGLCRDIDSDELRAGFARAPKSQDGDLAEFDGDRTPLAPAADAEASQQAPAELAAGGPR</sequence>
<reference evidence="3" key="1">
    <citation type="journal article" date="2021" name="ISME J.">
        <title>Evolutionary origin and ecological implication of a unique nif island in free-living Bradyrhizobium lineages.</title>
        <authorList>
            <person name="Tao J."/>
        </authorList>
    </citation>
    <scope>NUCLEOTIDE SEQUENCE [LARGE SCALE GENOMIC DNA]</scope>
    <source>
        <strain evidence="3">SZCCT0434</strain>
    </source>
</reference>
<feature type="compositionally biased region" description="Low complexity" evidence="1">
    <location>
        <begin position="114"/>
        <end position="128"/>
    </location>
</feature>
<accession>A0ABS5FKP4</accession>
<dbReference type="Proteomes" id="UP001315278">
    <property type="component" value="Unassembled WGS sequence"/>
</dbReference>
<evidence type="ECO:0000313" key="3">
    <source>
        <dbReference type="Proteomes" id="UP001315278"/>
    </source>
</evidence>